<dbReference type="PROSITE" id="PS01271">
    <property type="entry name" value="NA_SULFATE"/>
    <property type="match status" value="1"/>
</dbReference>
<evidence type="ECO:0000256" key="6">
    <source>
        <dbReference type="SAM" id="Phobius"/>
    </source>
</evidence>
<dbReference type="RefSeq" id="WP_354011146.1">
    <property type="nucleotide sequence ID" value="NZ_JBEWTA010000001.1"/>
</dbReference>
<proteinExistence type="predicted"/>
<dbReference type="CDD" id="cd01115">
    <property type="entry name" value="SLC13_permease"/>
    <property type="match status" value="1"/>
</dbReference>
<evidence type="ECO:0000313" key="7">
    <source>
        <dbReference type="EMBL" id="MET4756866.1"/>
    </source>
</evidence>
<keyword evidence="4 6" id="KW-1133">Transmembrane helix</keyword>
<reference evidence="7 8" key="1">
    <citation type="submission" date="2024-06" db="EMBL/GenBank/DDBJ databases">
        <title>Genomic Encyclopedia of Type Strains, Phase V (KMG-V): Genome sequencing to study the core and pangenomes of soil and plant-associated prokaryotes.</title>
        <authorList>
            <person name="Whitman W."/>
        </authorList>
    </citation>
    <scope>NUCLEOTIDE SEQUENCE [LARGE SCALE GENOMIC DNA]</scope>
    <source>
        <strain evidence="7 8">NE40</strain>
    </source>
</reference>
<evidence type="ECO:0000256" key="4">
    <source>
        <dbReference type="ARBA" id="ARBA00022989"/>
    </source>
</evidence>
<keyword evidence="2" id="KW-0813">Transport</keyword>
<organism evidence="7 8">
    <name type="scientific">Endozoicomonas lisbonensis</name>
    <dbReference type="NCBI Taxonomy" id="3120522"/>
    <lineage>
        <taxon>Bacteria</taxon>
        <taxon>Pseudomonadati</taxon>
        <taxon>Pseudomonadota</taxon>
        <taxon>Gammaproteobacteria</taxon>
        <taxon>Oceanospirillales</taxon>
        <taxon>Endozoicomonadaceae</taxon>
        <taxon>Endozoicomonas</taxon>
    </lineage>
</organism>
<gene>
    <name evidence="7" type="ORF">V5J35_002058</name>
</gene>
<evidence type="ECO:0000256" key="1">
    <source>
        <dbReference type="ARBA" id="ARBA00004141"/>
    </source>
</evidence>
<name>A0ABV2SGF8_9GAMM</name>
<protein>
    <submittedName>
        <fullName evidence="7">Sodium-dependent dicarboxylate transporter 2/3/5</fullName>
    </submittedName>
</protein>
<evidence type="ECO:0000256" key="5">
    <source>
        <dbReference type="ARBA" id="ARBA00023136"/>
    </source>
</evidence>
<dbReference type="PANTHER" id="PTHR10283">
    <property type="entry name" value="SOLUTE CARRIER FAMILY 13 MEMBER"/>
    <property type="match status" value="1"/>
</dbReference>
<keyword evidence="3 6" id="KW-0812">Transmembrane</keyword>
<evidence type="ECO:0000256" key="2">
    <source>
        <dbReference type="ARBA" id="ARBA00022448"/>
    </source>
</evidence>
<dbReference type="InterPro" id="IPR031312">
    <property type="entry name" value="Na/sul_symport_CS"/>
</dbReference>
<feature type="transmembrane region" description="Helical" evidence="6">
    <location>
        <begin position="279"/>
        <end position="296"/>
    </location>
</feature>
<dbReference type="NCBIfam" id="TIGR00785">
    <property type="entry name" value="dass"/>
    <property type="match status" value="1"/>
</dbReference>
<feature type="transmembrane region" description="Helical" evidence="6">
    <location>
        <begin position="460"/>
        <end position="480"/>
    </location>
</feature>
<comment type="subcellular location">
    <subcellularLocation>
        <location evidence="1">Membrane</location>
        <topology evidence="1">Multi-pass membrane protein</topology>
    </subcellularLocation>
</comment>
<feature type="transmembrane region" description="Helical" evidence="6">
    <location>
        <begin position="134"/>
        <end position="160"/>
    </location>
</feature>
<feature type="transmembrane region" description="Helical" evidence="6">
    <location>
        <begin position="65"/>
        <end position="84"/>
    </location>
</feature>
<evidence type="ECO:0000256" key="3">
    <source>
        <dbReference type="ARBA" id="ARBA00022692"/>
    </source>
</evidence>
<dbReference type="InterPro" id="IPR001898">
    <property type="entry name" value="SLC13A/DASS"/>
</dbReference>
<dbReference type="Pfam" id="PF00939">
    <property type="entry name" value="Na_sulph_symp"/>
    <property type="match status" value="1"/>
</dbReference>
<feature type="transmembrane region" description="Helical" evidence="6">
    <location>
        <begin position="368"/>
        <end position="391"/>
    </location>
</feature>
<sequence length="486" mass="51621">MTTATSAFTRGAPGLSYWVSLFTGPIILLLTIITPPPQGMTQDAWYMVGVATLMAIWWVSEVVPIPVTALTPIVVVPLLGVASIREVTAPFANPTIYLFFGGFMLGVAMERWNLHKRIALSIMLATGVKPSRQVAGFMVATAFLSMWVSNTATSAMMLPIGLSVAAMMSGSEEGRARFAKMLLLAIAYSASIGGLATLIGTPPNALLAAFLSETYNIDIGFAQWMMVGLPISFLMLVATWLWLTKFSFRMDDIESPDARKVLKGQLDDLGPMTRGEKSIGIIFALTALAWIFRPLLKDYIPGLSDAGIAVAAAISLFIVPVNRDERIYVLTWDKAREIPWGVLLLFGGGLTLAALIKSTGLADWIADAMSIVGGLPILLVVAFVVTVIIFLTELTSNTATAAGFLPLMGALGVSLGIDPVLLAVPAALAASCAFMMPVATPPNAIVFGSGKLEIIDMIKAGFALNIIGVILVTLTGYYLASTVLIP</sequence>
<comment type="caution">
    <text evidence="7">The sequence shown here is derived from an EMBL/GenBank/DDBJ whole genome shotgun (WGS) entry which is preliminary data.</text>
</comment>
<accession>A0ABV2SGF8</accession>
<feature type="transmembrane region" description="Helical" evidence="6">
    <location>
        <begin position="96"/>
        <end position="114"/>
    </location>
</feature>
<feature type="transmembrane region" description="Helical" evidence="6">
    <location>
        <begin position="221"/>
        <end position="243"/>
    </location>
</feature>
<keyword evidence="5 6" id="KW-0472">Membrane</keyword>
<feature type="transmembrane region" description="Helical" evidence="6">
    <location>
        <begin position="398"/>
        <end position="417"/>
    </location>
</feature>
<feature type="transmembrane region" description="Helical" evidence="6">
    <location>
        <begin position="181"/>
        <end position="201"/>
    </location>
</feature>
<dbReference type="PANTHER" id="PTHR10283:SF82">
    <property type="entry name" value="SOLUTE CARRIER FAMILY 13 MEMBER 2"/>
    <property type="match status" value="1"/>
</dbReference>
<feature type="transmembrane region" description="Helical" evidence="6">
    <location>
        <begin position="15"/>
        <end position="32"/>
    </location>
</feature>
<feature type="transmembrane region" description="Helical" evidence="6">
    <location>
        <begin position="423"/>
        <end position="448"/>
    </location>
</feature>
<dbReference type="EMBL" id="JBEWTB010000002">
    <property type="protein sequence ID" value="MET4756866.1"/>
    <property type="molecule type" value="Genomic_DNA"/>
</dbReference>
<keyword evidence="8" id="KW-1185">Reference proteome</keyword>
<feature type="transmembrane region" description="Helical" evidence="6">
    <location>
        <begin position="340"/>
        <end position="356"/>
    </location>
</feature>
<dbReference type="Proteomes" id="UP001549366">
    <property type="component" value="Unassembled WGS sequence"/>
</dbReference>
<feature type="transmembrane region" description="Helical" evidence="6">
    <location>
        <begin position="302"/>
        <end position="319"/>
    </location>
</feature>
<evidence type="ECO:0000313" key="8">
    <source>
        <dbReference type="Proteomes" id="UP001549366"/>
    </source>
</evidence>